<accession>A0A0G0WIR2</accession>
<evidence type="ECO:0000256" key="1">
    <source>
        <dbReference type="ARBA" id="ARBA00022908"/>
    </source>
</evidence>
<keyword evidence="2" id="KW-0238">DNA-binding</keyword>
<dbReference type="InterPro" id="IPR011109">
    <property type="entry name" value="DNA_bind_recombinase_dom"/>
</dbReference>
<evidence type="ECO:0000259" key="8">
    <source>
        <dbReference type="PROSITE" id="PS51737"/>
    </source>
</evidence>
<dbReference type="AlphaFoldDB" id="A0A0G0WIR2"/>
<reference evidence="9 10" key="1">
    <citation type="journal article" date="2015" name="Nature">
        <title>rRNA introns, odd ribosomes, and small enigmatic genomes across a large radiation of phyla.</title>
        <authorList>
            <person name="Brown C.T."/>
            <person name="Hug L.A."/>
            <person name="Thomas B.C."/>
            <person name="Sharon I."/>
            <person name="Castelle C.J."/>
            <person name="Singh A."/>
            <person name="Wilkins M.J."/>
            <person name="Williams K.H."/>
            <person name="Banfield J.F."/>
        </authorList>
    </citation>
    <scope>NUCLEOTIDE SEQUENCE [LARGE SCALE GENOMIC DNA]</scope>
</reference>
<dbReference type="PROSITE" id="PS51736">
    <property type="entry name" value="RECOMBINASES_3"/>
    <property type="match status" value="1"/>
</dbReference>
<dbReference type="Pfam" id="PF07508">
    <property type="entry name" value="Recombinase"/>
    <property type="match status" value="1"/>
</dbReference>
<feature type="active site" description="O-(5'-phospho-DNA)-serine intermediate" evidence="4 5">
    <location>
        <position position="16"/>
    </location>
</feature>
<feature type="domain" description="Resolvase/invertase-type recombinase catalytic" evidence="7">
    <location>
        <begin position="8"/>
        <end position="152"/>
    </location>
</feature>
<name>A0A0G0WIR2_9BACT</name>
<evidence type="ECO:0008006" key="11">
    <source>
        <dbReference type="Google" id="ProtNLM"/>
    </source>
</evidence>
<feature type="domain" description="Recombinase" evidence="8">
    <location>
        <begin position="159"/>
        <end position="265"/>
    </location>
</feature>
<protein>
    <recommendedName>
        <fullName evidence="11">Recombinase</fullName>
    </recommendedName>
</protein>
<evidence type="ECO:0000313" key="9">
    <source>
        <dbReference type="EMBL" id="KKS12755.1"/>
    </source>
</evidence>
<feature type="coiled-coil region" evidence="6">
    <location>
        <begin position="349"/>
        <end position="376"/>
    </location>
</feature>
<keyword evidence="1" id="KW-0229">DNA integration</keyword>
<dbReference type="EMBL" id="LCBN01000042">
    <property type="protein sequence ID" value="KKS12755.1"/>
    <property type="molecule type" value="Genomic_DNA"/>
</dbReference>
<dbReference type="PROSITE" id="PS51737">
    <property type="entry name" value="RECOMBINASE_DNA_BIND"/>
    <property type="match status" value="1"/>
</dbReference>
<dbReference type="InterPro" id="IPR006119">
    <property type="entry name" value="Resolv_N"/>
</dbReference>
<evidence type="ECO:0000313" key="10">
    <source>
        <dbReference type="Proteomes" id="UP000034753"/>
    </source>
</evidence>
<evidence type="ECO:0000256" key="4">
    <source>
        <dbReference type="PIRSR" id="PIRSR606118-50"/>
    </source>
</evidence>
<dbReference type="InterPro" id="IPR036162">
    <property type="entry name" value="Resolvase-like_N_sf"/>
</dbReference>
<keyword evidence="3" id="KW-0233">DNA recombination</keyword>
<sequence length="484" mass="56448">MNQSSNNKFLAYVRVSSKDQSRGTSLEEQKGYIERYATQKGYIVQKFYGEVESASKVGRGIFDEMIKELRSKGYRGILFHKTDRSARNPKDQALLYDLMINGFELHFVSEGISTDTPQGRNMMYILWGLASGYSENLRAEINKGILGRLKQGRMPTYVPVGYKKAGECRSVLDPIRAPLMRQILKDYSTGSYSVETLIERANKIGLTKHNGKPIHRTRMHELLRNTFYYGTITHKRGVFAGEHEPLISKAVFDRIQYFLMKKGFRRKYTHVYVLSGMLKCFYCKRPMKCMTAKQKWRYYYCRNRECPIATIPEPKVNEEVYQQLRQIEFNDQEAEAFKKAVRVFRNITQEHKNEQIKGIELEINKIQARLDTMVEKLINLDIDEESYKKVRTALVDKQGELRQRRETLEKTDQKKFEQIEVLGKLLKSPSLAYEKANILNKRRLILSMVENFELKPNGLVITWKKPFDMIAKRPNSKTSGDAEN</sequence>
<dbReference type="GO" id="GO:0015074">
    <property type="term" value="P:DNA integration"/>
    <property type="evidence" value="ECO:0007669"/>
    <property type="project" value="UniProtKB-KW"/>
</dbReference>
<dbReference type="SMART" id="SM00857">
    <property type="entry name" value="Resolvase"/>
    <property type="match status" value="1"/>
</dbReference>
<dbReference type="CDD" id="cd00338">
    <property type="entry name" value="Ser_Recombinase"/>
    <property type="match status" value="1"/>
</dbReference>
<evidence type="ECO:0000259" key="7">
    <source>
        <dbReference type="PROSITE" id="PS51736"/>
    </source>
</evidence>
<dbReference type="PANTHER" id="PTHR30461">
    <property type="entry name" value="DNA-INVERTASE FROM LAMBDOID PROPHAGE"/>
    <property type="match status" value="1"/>
</dbReference>
<dbReference type="InterPro" id="IPR038109">
    <property type="entry name" value="DNA_bind_recomb_sf"/>
</dbReference>
<dbReference type="Pfam" id="PF00239">
    <property type="entry name" value="Resolvase"/>
    <property type="match status" value="1"/>
</dbReference>
<dbReference type="InterPro" id="IPR025827">
    <property type="entry name" value="Zn_ribbon_recom_dom"/>
</dbReference>
<evidence type="ECO:0000256" key="2">
    <source>
        <dbReference type="ARBA" id="ARBA00023125"/>
    </source>
</evidence>
<dbReference type="PROSITE" id="PS00397">
    <property type="entry name" value="RECOMBINASES_1"/>
    <property type="match status" value="1"/>
</dbReference>
<dbReference type="PANTHER" id="PTHR30461:SF23">
    <property type="entry name" value="DNA RECOMBINASE-RELATED"/>
    <property type="match status" value="1"/>
</dbReference>
<evidence type="ECO:0000256" key="6">
    <source>
        <dbReference type="SAM" id="Coils"/>
    </source>
</evidence>
<dbReference type="GO" id="GO:0003677">
    <property type="term" value="F:DNA binding"/>
    <property type="evidence" value="ECO:0007669"/>
    <property type="project" value="UniProtKB-KW"/>
</dbReference>
<dbReference type="Proteomes" id="UP000034753">
    <property type="component" value="Unassembled WGS sequence"/>
</dbReference>
<dbReference type="Gene3D" id="3.90.1750.20">
    <property type="entry name" value="Putative Large Serine Recombinase, Chain B, Domain 2"/>
    <property type="match status" value="1"/>
</dbReference>
<comment type="caution">
    <text evidence="9">The sequence shown here is derived from an EMBL/GenBank/DDBJ whole genome shotgun (WGS) entry which is preliminary data.</text>
</comment>
<keyword evidence="6" id="KW-0175">Coiled coil</keyword>
<proteinExistence type="predicted"/>
<dbReference type="InterPro" id="IPR006118">
    <property type="entry name" value="Recombinase_CS"/>
</dbReference>
<organism evidence="9 10">
    <name type="scientific">Candidatus Daviesbacteria bacterium GW2011_GWB1_41_5</name>
    <dbReference type="NCBI Taxonomy" id="1618429"/>
    <lineage>
        <taxon>Bacteria</taxon>
        <taxon>Candidatus Daviesiibacteriota</taxon>
    </lineage>
</organism>
<evidence type="ECO:0000256" key="5">
    <source>
        <dbReference type="PROSITE-ProRule" id="PRU10137"/>
    </source>
</evidence>
<evidence type="ECO:0000256" key="3">
    <source>
        <dbReference type="ARBA" id="ARBA00023172"/>
    </source>
</evidence>
<dbReference type="Gene3D" id="3.40.50.1390">
    <property type="entry name" value="Resolvase, N-terminal catalytic domain"/>
    <property type="match status" value="1"/>
</dbReference>
<dbReference type="GO" id="GO:0000150">
    <property type="term" value="F:DNA strand exchange activity"/>
    <property type="evidence" value="ECO:0007669"/>
    <property type="project" value="InterPro"/>
</dbReference>
<gene>
    <name evidence="9" type="ORF">UU67_C0042G0001</name>
</gene>
<dbReference type="InterPro" id="IPR050639">
    <property type="entry name" value="SSR_resolvase"/>
</dbReference>
<dbReference type="Pfam" id="PF13408">
    <property type="entry name" value="Zn_ribbon_recom"/>
    <property type="match status" value="1"/>
</dbReference>
<dbReference type="SUPFAM" id="SSF53041">
    <property type="entry name" value="Resolvase-like"/>
    <property type="match status" value="1"/>
</dbReference>